<dbReference type="InterPro" id="IPR044861">
    <property type="entry name" value="IPNS-like_FE2OG_OXY"/>
</dbReference>
<evidence type="ECO:0000259" key="5">
    <source>
        <dbReference type="PROSITE" id="PS51471"/>
    </source>
</evidence>
<evidence type="ECO:0000313" key="7">
    <source>
        <dbReference type="Proteomes" id="UP000271554"/>
    </source>
</evidence>
<keyword evidence="3" id="KW-0479">Metal-binding</keyword>
<keyword evidence="3" id="KW-0408">Iron</keyword>
<dbReference type="AlphaFoldDB" id="A0A387HMF6"/>
<dbReference type="InterPro" id="IPR026992">
    <property type="entry name" value="DIOX_N"/>
</dbReference>
<dbReference type="InterPro" id="IPR027443">
    <property type="entry name" value="IPNS-like_sf"/>
</dbReference>
<sequence>MLQRPPPHPGGAATAPTRAGRDISQRMASMSYVTSSQLSSQRPSTSSQLPIIDLSAADRGPEARGQLHAQLHAAAHGVGFFQLVGHGVTDAETAALNHAMRAFFRLPQADRLAIDNVNSPHFRGYTRIGDERTGGSRDWRDQLDIGAERPARTPGPGEPAYWWLEGPNQWPAALPELRTAALTWIDRLSAVAGKLLHELLAAIGAPETFYDDVFGDRAHLHLKLVRYPGSAEDGTGQGVGAHKDYGFLTLLHQDSVGGLQVQREDGRFHDVPPLPGAFVVNLGELLEVATNGYLLATNHRVVSPPGATERFSVPFFYNPRLDARIEPLPFPYAALAPGATADPANPLFAEYGRNELKGKLRAHPLVAARHHADLLLSDRPLAGSALAS</sequence>
<dbReference type="EC" id="1.13.12.19" evidence="6"/>
<comment type="similarity">
    <text evidence="3">Belongs to the iron/ascorbate-dependent oxidoreductase family.</text>
</comment>
<evidence type="ECO:0000313" key="6">
    <source>
        <dbReference type="EMBL" id="AYG84699.1"/>
    </source>
</evidence>
<dbReference type="EMBL" id="CP032698">
    <property type="protein sequence ID" value="AYG84699.1"/>
    <property type="molecule type" value="Genomic_DNA"/>
</dbReference>
<dbReference type="InterPro" id="IPR050231">
    <property type="entry name" value="Iron_ascorbate_oxido_reductase"/>
</dbReference>
<evidence type="ECO:0000256" key="4">
    <source>
        <dbReference type="SAM" id="MobiDB-lite"/>
    </source>
</evidence>
<gene>
    <name evidence="6" type="primary">efe</name>
    <name evidence="6" type="ORF">DWB77_06913</name>
</gene>
<name>A0A387HMF6_9ACTN</name>
<dbReference type="KEGG" id="shun:DWB77_06913"/>
<feature type="domain" description="Fe2OG dioxygenase" evidence="5">
    <location>
        <begin position="217"/>
        <end position="319"/>
    </location>
</feature>
<dbReference type="GO" id="GO:0017000">
    <property type="term" value="P:antibiotic biosynthetic process"/>
    <property type="evidence" value="ECO:0007669"/>
    <property type="project" value="UniProtKB-KW"/>
</dbReference>
<dbReference type="Gene3D" id="2.60.120.330">
    <property type="entry name" value="B-lactam Antibiotic, Isopenicillin N Synthase, Chain"/>
    <property type="match status" value="1"/>
</dbReference>
<dbReference type="GO" id="GO:0102276">
    <property type="term" value="F:2-oxoglutarate oxygenase/decarboxylase (ethylene-forming) activity"/>
    <property type="evidence" value="ECO:0007669"/>
    <property type="project" value="UniProtKB-EC"/>
</dbReference>
<dbReference type="PROSITE" id="PS51471">
    <property type="entry name" value="FE2OG_OXY"/>
    <property type="match status" value="1"/>
</dbReference>
<comment type="pathway">
    <text evidence="1">Antibiotic biosynthesis.</text>
</comment>
<dbReference type="PANTHER" id="PTHR47990">
    <property type="entry name" value="2-OXOGLUTARATE (2OG) AND FE(II)-DEPENDENT OXYGENASE SUPERFAMILY PROTEIN-RELATED"/>
    <property type="match status" value="1"/>
</dbReference>
<evidence type="ECO:0000256" key="3">
    <source>
        <dbReference type="RuleBase" id="RU003682"/>
    </source>
</evidence>
<dbReference type="SUPFAM" id="SSF51197">
    <property type="entry name" value="Clavaminate synthase-like"/>
    <property type="match status" value="1"/>
</dbReference>
<dbReference type="GO" id="GO:0046872">
    <property type="term" value="F:metal ion binding"/>
    <property type="evidence" value="ECO:0007669"/>
    <property type="project" value="UniProtKB-KW"/>
</dbReference>
<dbReference type="InterPro" id="IPR005123">
    <property type="entry name" value="Oxoglu/Fe-dep_dioxygenase_dom"/>
</dbReference>
<evidence type="ECO:0000256" key="2">
    <source>
        <dbReference type="ARBA" id="ARBA00023194"/>
    </source>
</evidence>
<accession>A0A387HMF6</accession>
<dbReference type="Pfam" id="PF03171">
    <property type="entry name" value="2OG-FeII_Oxy"/>
    <property type="match status" value="1"/>
</dbReference>
<reference evidence="6 7" key="1">
    <citation type="submission" date="2018-10" db="EMBL/GenBank/DDBJ databases">
        <title>Relationship between Morphology and Antimicrobial Activity in Streptomyces.</title>
        <authorList>
            <person name="Kang H.J."/>
            <person name="Kim S.B."/>
        </authorList>
    </citation>
    <scope>NUCLEOTIDE SEQUENCE [LARGE SCALE GENOMIC DNA]</scope>
    <source>
        <strain evidence="6 7">BH38</strain>
    </source>
</reference>
<feature type="region of interest" description="Disordered" evidence="4">
    <location>
        <begin position="1"/>
        <end position="28"/>
    </location>
</feature>
<keyword evidence="2" id="KW-0045">Antibiotic biosynthesis</keyword>
<dbReference type="PRINTS" id="PR00682">
    <property type="entry name" value="IPNSYNTHASE"/>
</dbReference>
<protein>
    <submittedName>
        <fullName evidence="6">2-oxoglutarate-dependent ethylene/succinate-forming enzyme</fullName>
        <ecNumber evidence="6">1.13.12.19</ecNumber>
    </submittedName>
</protein>
<proteinExistence type="inferred from homology"/>
<keyword evidence="7" id="KW-1185">Reference proteome</keyword>
<organism evidence="6 7">
    <name type="scientific">Streptomyces hundungensis</name>
    <dbReference type="NCBI Taxonomy" id="1077946"/>
    <lineage>
        <taxon>Bacteria</taxon>
        <taxon>Bacillati</taxon>
        <taxon>Actinomycetota</taxon>
        <taxon>Actinomycetes</taxon>
        <taxon>Kitasatosporales</taxon>
        <taxon>Streptomycetaceae</taxon>
        <taxon>Streptomyces</taxon>
    </lineage>
</organism>
<dbReference type="Proteomes" id="UP000271554">
    <property type="component" value="Chromosome"/>
</dbReference>
<evidence type="ECO:0000256" key="1">
    <source>
        <dbReference type="ARBA" id="ARBA00004792"/>
    </source>
</evidence>
<keyword evidence="3 6" id="KW-0560">Oxidoreductase</keyword>
<dbReference type="Pfam" id="PF14226">
    <property type="entry name" value="DIOX_N"/>
    <property type="match status" value="1"/>
</dbReference>